<dbReference type="GO" id="GO:0005925">
    <property type="term" value="C:focal adhesion"/>
    <property type="evidence" value="ECO:0007669"/>
    <property type="project" value="TreeGrafter"/>
</dbReference>
<dbReference type="GO" id="GO:0009986">
    <property type="term" value="C:cell surface"/>
    <property type="evidence" value="ECO:0007669"/>
    <property type="project" value="TreeGrafter"/>
</dbReference>
<keyword evidence="8" id="KW-0472">Membrane</keyword>
<evidence type="ECO:0000256" key="8">
    <source>
        <dbReference type="SAM" id="Phobius"/>
    </source>
</evidence>
<dbReference type="PANTHER" id="PTHR10082">
    <property type="entry name" value="INTEGRIN BETA SUBUNIT"/>
    <property type="match status" value="1"/>
</dbReference>
<comment type="caution">
    <text evidence="10">The sequence shown here is derived from an EMBL/GenBank/DDBJ whole genome shotgun (WGS) entry which is preliminary data.</text>
</comment>
<dbReference type="InterPro" id="IPR015812">
    <property type="entry name" value="Integrin_bsu"/>
</dbReference>
<dbReference type="InterPro" id="IPR014836">
    <property type="entry name" value="Integrin_bsu_cyt_dom"/>
</dbReference>
<keyword evidence="5" id="KW-1015">Disulfide bond</keyword>
<keyword evidence="2" id="KW-0732">Signal</keyword>
<evidence type="ECO:0000256" key="6">
    <source>
        <dbReference type="ARBA" id="ARBA00023180"/>
    </source>
</evidence>
<evidence type="ECO:0000313" key="10">
    <source>
        <dbReference type="EMBL" id="CAG7817701.1"/>
    </source>
</evidence>
<dbReference type="SMART" id="SM01241">
    <property type="entry name" value="Integrin_b_cyt"/>
    <property type="match status" value="1"/>
</dbReference>
<keyword evidence="11" id="KW-1185">Reference proteome</keyword>
<dbReference type="GO" id="GO:0007160">
    <property type="term" value="P:cell-matrix adhesion"/>
    <property type="evidence" value="ECO:0007669"/>
    <property type="project" value="TreeGrafter"/>
</dbReference>
<sequence>MSTEFDYPSIALINDKLWENGIHAIFATPNTSLYTGLSSHVEGSSTVPLSKNQSGSIVEVVIQELQKIIDTVEIAEEQADTYRIRYYSKCHSSAEFVAGGKCNITGEASEDEHIIEYQIEIEVLKCPSRGAGPEESIEIGPIGFFSKLKIHLTPACSCSCETQPDVGQSPEFCLNGRSKCGQCDCSEGYCGKRCDKLLSNTTHAQCYRNELECSGNGTCHCGECYCQNEFMGSLCQFNRIQCPLGDDGRICSGRGICTTQFLNESMNIGSTNENEIIFCRCHPGFTGATCNCTSDTSNCRATPESSICSNNGDCKCNNCECRRGLQGKFCDECILADFEEKLSINPEFRTCMNTKFSDSKEAFSDISLLPCFSKHFPMPPIIRIVDDIPDSNCNRSMSPCRLEEYRHPTTDCKHQFSVNCNPENISVVIIQWNQYGTECSGPKDLMGLFVGVATAIVIAGIVALIAWKIATHYYDKQEFLKFEKERANAQWPTENNPLYIATTTMHMNPSYGTDPEELGECETQE</sequence>
<dbReference type="GO" id="GO:0007229">
    <property type="term" value="P:integrin-mediated signaling pathway"/>
    <property type="evidence" value="ECO:0007669"/>
    <property type="project" value="TreeGrafter"/>
</dbReference>
<dbReference type="AlphaFoldDB" id="A0A8J2KQE5"/>
<protein>
    <recommendedName>
        <fullName evidence="9">EGF-like domain-containing protein</fullName>
    </recommendedName>
</protein>
<keyword evidence="4" id="KW-0130">Cell adhesion</keyword>
<feature type="coiled-coil region" evidence="7">
    <location>
        <begin position="58"/>
        <end position="85"/>
    </location>
</feature>
<dbReference type="InterPro" id="IPR002369">
    <property type="entry name" value="Integrin_bsu_VWA"/>
</dbReference>
<dbReference type="Pfam" id="PF00362">
    <property type="entry name" value="Integrin_beta"/>
    <property type="match status" value="1"/>
</dbReference>
<evidence type="ECO:0000313" key="11">
    <source>
        <dbReference type="Proteomes" id="UP000708208"/>
    </source>
</evidence>
<dbReference type="PROSITE" id="PS00022">
    <property type="entry name" value="EGF_1"/>
    <property type="match status" value="1"/>
</dbReference>
<keyword evidence="3" id="KW-0677">Repeat</keyword>
<feature type="domain" description="EGF-like" evidence="9">
    <location>
        <begin position="279"/>
        <end position="290"/>
    </location>
</feature>
<evidence type="ECO:0000256" key="1">
    <source>
        <dbReference type="ARBA" id="ARBA00022692"/>
    </source>
</evidence>
<organism evidence="10 11">
    <name type="scientific">Allacma fusca</name>
    <dbReference type="NCBI Taxonomy" id="39272"/>
    <lineage>
        <taxon>Eukaryota</taxon>
        <taxon>Metazoa</taxon>
        <taxon>Ecdysozoa</taxon>
        <taxon>Arthropoda</taxon>
        <taxon>Hexapoda</taxon>
        <taxon>Collembola</taxon>
        <taxon>Symphypleona</taxon>
        <taxon>Sminthuridae</taxon>
        <taxon>Allacma</taxon>
    </lineage>
</organism>
<keyword evidence="1 8" id="KW-0812">Transmembrane</keyword>
<evidence type="ECO:0000256" key="2">
    <source>
        <dbReference type="ARBA" id="ARBA00022729"/>
    </source>
</evidence>
<evidence type="ECO:0000256" key="5">
    <source>
        <dbReference type="ARBA" id="ARBA00023157"/>
    </source>
</evidence>
<keyword evidence="6" id="KW-0325">Glycoprotein</keyword>
<dbReference type="PROSITE" id="PS00243">
    <property type="entry name" value="I_EGF_1"/>
    <property type="match status" value="2"/>
</dbReference>
<evidence type="ECO:0000256" key="4">
    <source>
        <dbReference type="ARBA" id="ARBA00022889"/>
    </source>
</evidence>
<gene>
    <name evidence="10" type="ORF">AFUS01_LOCUS28252</name>
</gene>
<dbReference type="GO" id="GO:0033627">
    <property type="term" value="P:cell adhesion mediated by integrin"/>
    <property type="evidence" value="ECO:0007669"/>
    <property type="project" value="TreeGrafter"/>
</dbReference>
<dbReference type="GO" id="GO:0008305">
    <property type="term" value="C:integrin complex"/>
    <property type="evidence" value="ECO:0007669"/>
    <property type="project" value="TreeGrafter"/>
</dbReference>
<name>A0A8J2KQE5_9HEXA</name>
<keyword evidence="7" id="KW-0175">Coiled coil</keyword>
<dbReference type="PANTHER" id="PTHR10082:SF60">
    <property type="entry name" value="INTEGRIN BETA-PS"/>
    <property type="match status" value="1"/>
</dbReference>
<dbReference type="GO" id="GO:0016477">
    <property type="term" value="P:cell migration"/>
    <property type="evidence" value="ECO:0007669"/>
    <property type="project" value="TreeGrafter"/>
</dbReference>
<dbReference type="EMBL" id="CAJVCH010401105">
    <property type="protein sequence ID" value="CAG7817701.1"/>
    <property type="molecule type" value="Genomic_DNA"/>
</dbReference>
<dbReference type="GO" id="GO:0005178">
    <property type="term" value="F:integrin binding"/>
    <property type="evidence" value="ECO:0007669"/>
    <property type="project" value="TreeGrafter"/>
</dbReference>
<dbReference type="Pfam" id="PF08725">
    <property type="entry name" value="Integrin_b_cyt"/>
    <property type="match status" value="1"/>
</dbReference>
<keyword evidence="8" id="KW-1133">Transmembrane helix</keyword>
<reference evidence="10" key="1">
    <citation type="submission" date="2021-06" db="EMBL/GenBank/DDBJ databases">
        <authorList>
            <person name="Hodson N. C."/>
            <person name="Mongue J. A."/>
            <person name="Jaron S. K."/>
        </authorList>
    </citation>
    <scope>NUCLEOTIDE SEQUENCE</scope>
</reference>
<proteinExistence type="predicted"/>
<dbReference type="Proteomes" id="UP000708208">
    <property type="component" value="Unassembled WGS sequence"/>
</dbReference>
<dbReference type="OrthoDB" id="410592at2759"/>
<dbReference type="InterPro" id="IPR057243">
    <property type="entry name" value="Integrin_I-EGF_CS"/>
</dbReference>
<dbReference type="GO" id="GO:0098609">
    <property type="term" value="P:cell-cell adhesion"/>
    <property type="evidence" value="ECO:0007669"/>
    <property type="project" value="TreeGrafter"/>
</dbReference>
<evidence type="ECO:0000256" key="7">
    <source>
        <dbReference type="SAM" id="Coils"/>
    </source>
</evidence>
<dbReference type="InterPro" id="IPR000742">
    <property type="entry name" value="EGF"/>
</dbReference>
<feature type="transmembrane region" description="Helical" evidence="8">
    <location>
        <begin position="445"/>
        <end position="467"/>
    </location>
</feature>
<accession>A0A8J2KQE5</accession>
<evidence type="ECO:0000256" key="3">
    <source>
        <dbReference type="ARBA" id="ARBA00022737"/>
    </source>
</evidence>
<evidence type="ECO:0000259" key="9">
    <source>
        <dbReference type="PROSITE" id="PS00022"/>
    </source>
</evidence>